<keyword evidence="2" id="KW-1185">Reference proteome</keyword>
<dbReference type="STRING" id="1111676.MHC_05140"/>
<accession>H6N8B2</accession>
<dbReference type="EMBL" id="CP003199">
    <property type="protein sequence ID" value="AEW45884.1"/>
    <property type="molecule type" value="Genomic_DNA"/>
</dbReference>
<sequence>MNIVLKVASSLLGCGSAGVAGFGLYQYLNRHISIAEKLRGTLLSTEANATEWSARLTSLKGSNGNLVPELKAIKDKNDSATVEDLKHWCSDSLKIRFNHKEDLLFHNIQKYCAYSIKEKLGNSNIVGDSTEDGDSKLSTLLSKLSSTDESKISKFFKTIKDTSGTDNAGNKALKARCKEAYSYPFKGEYDLKFQNVKEFCTFPS</sequence>
<dbReference type="AlphaFoldDB" id="H6N8B2"/>
<dbReference type="Proteomes" id="UP000009135">
    <property type="component" value="Chromosome"/>
</dbReference>
<evidence type="ECO:0000313" key="1">
    <source>
        <dbReference type="EMBL" id="AEW45884.1"/>
    </source>
</evidence>
<reference evidence="1 2" key="1">
    <citation type="journal article" date="2012" name="J. Bacteriol.">
        <title>Complete genome sequence of Mycoplasma haemocanis strain Illinois.</title>
        <authorList>
            <person name="do Nascimento N.C."/>
            <person name="Guimaraes A.M."/>
            <person name="Santos A.P."/>
            <person name="Sanmiguel P.J."/>
            <person name="Messick J.B."/>
        </authorList>
    </citation>
    <scope>NUCLEOTIDE SEQUENCE [LARGE SCALE GENOMIC DNA]</scope>
    <source>
        <strain evidence="1 2">Illinois</strain>
    </source>
</reference>
<organism evidence="1 2">
    <name type="scientific">Mycoplasma haemocanis (strain Illinois)</name>
    <dbReference type="NCBI Taxonomy" id="1111676"/>
    <lineage>
        <taxon>Bacteria</taxon>
        <taxon>Bacillati</taxon>
        <taxon>Mycoplasmatota</taxon>
        <taxon>Mollicutes</taxon>
        <taxon>Mycoplasmataceae</taxon>
        <taxon>Mycoplasma</taxon>
    </lineage>
</organism>
<dbReference type="HOGENOM" id="CLU_087258_1_0_14"/>
<protein>
    <submittedName>
        <fullName evidence="1">Uncharacterized protein</fullName>
    </submittedName>
</protein>
<dbReference type="KEGG" id="mhe:MHC_05140"/>
<evidence type="ECO:0000313" key="2">
    <source>
        <dbReference type="Proteomes" id="UP000009135"/>
    </source>
</evidence>
<proteinExistence type="predicted"/>
<dbReference type="OrthoDB" id="9822377at2"/>
<gene>
    <name evidence="1" type="ordered locus">MHC_05140</name>
</gene>
<name>H6N8B2_MYCHN</name>